<evidence type="ECO:0000313" key="5">
    <source>
        <dbReference type="Proteomes" id="UP000193380"/>
    </source>
</evidence>
<feature type="domain" description="Ig-like" evidence="3">
    <location>
        <begin position="249"/>
        <end position="333"/>
    </location>
</feature>
<dbReference type="InterPro" id="IPR003598">
    <property type="entry name" value="Ig_sub2"/>
</dbReference>
<dbReference type="SUPFAM" id="SSF48726">
    <property type="entry name" value="Immunoglobulin"/>
    <property type="match status" value="5"/>
</dbReference>
<accession>A0A060Y8L8</accession>
<feature type="signal peptide" evidence="2">
    <location>
        <begin position="1"/>
        <end position="20"/>
    </location>
</feature>
<evidence type="ECO:0000256" key="2">
    <source>
        <dbReference type="SAM" id="SignalP"/>
    </source>
</evidence>
<keyword evidence="1" id="KW-0812">Transmembrane</keyword>
<reference evidence="4" key="2">
    <citation type="submission" date="2014-03" db="EMBL/GenBank/DDBJ databases">
        <authorList>
            <person name="Genoscope - CEA"/>
        </authorList>
    </citation>
    <scope>NUCLEOTIDE SEQUENCE</scope>
</reference>
<keyword evidence="2" id="KW-0732">Signal</keyword>
<protein>
    <recommendedName>
        <fullName evidence="3">Ig-like domain-containing protein</fullName>
    </recommendedName>
</protein>
<feature type="transmembrane region" description="Helical" evidence="1">
    <location>
        <begin position="347"/>
        <end position="373"/>
    </location>
</feature>
<dbReference type="SMART" id="SM00408">
    <property type="entry name" value="IGc2"/>
    <property type="match status" value="2"/>
</dbReference>
<dbReference type="AlphaFoldDB" id="A0A060Y8L8"/>
<keyword evidence="1" id="KW-1133">Transmembrane helix</keyword>
<evidence type="ECO:0000256" key="1">
    <source>
        <dbReference type="SAM" id="Phobius"/>
    </source>
</evidence>
<feature type="domain" description="Ig-like" evidence="3">
    <location>
        <begin position="682"/>
        <end position="766"/>
    </location>
</feature>
<dbReference type="PANTHER" id="PTHR46484">
    <property type="entry name" value="SI:CH211-171H4.5-RELATED"/>
    <property type="match status" value="1"/>
</dbReference>
<dbReference type="Proteomes" id="UP000193380">
    <property type="component" value="Unassembled WGS sequence"/>
</dbReference>
<dbReference type="Gene3D" id="2.60.40.10">
    <property type="entry name" value="Immunoglobulins"/>
    <property type="match status" value="6"/>
</dbReference>
<dbReference type="STRING" id="8022.A0A060Y8L8"/>
<sequence length="773" mass="84419">MACPENMFFLIVLFISGVLACFGRRDLIATMPDGLDVVTGSCMQIPCSFDIPDPQKTFNSAILLSGLWIKENPNFGERPDRVIFNSSEMFNRYQGKITGNMSQKNCTTVFFNVTTSYSDIYFFRIESQPYRATDTEKSVKIVVSDLPSSPIITVSGEVKERTPVSLNCSAVAPCPEHPPELTWTLPTQFTSKNQLQENPDRTNSVLSTVTFTPSYLHHEKNITCTSVYPVGTSNKRAEHNMMLNVSFSPKDTLASISPDDSVSVGSCVNLTCSSTANPPVTNFTWFQISGGKTTQVASGQSYTLNVTAGDGGLYYCEGRNSHGCGKSNEVQLAIKGQEEPKTSGVGFWFLVSGVAAGTLGAILLISLISIFVWRRNSRLHDGLERTDNSQGQNSPVGTVCTNQATAGEEPEELAEYQPEEIHYGEIDFSKLQTKETPAASQDRVQGQESVLACFGRRDLITTMPDRLDVLTGSCVQIPCSFDVPEQKKNEYNSTILTSGVWIKENSNFGGRPDNVIFNSSKTVNRYQGEITGNMSQKNCTTVFFNVTTSYSDIYFFRIESQPYLATDPDESVNIVVSDLPSSPIITVSGEVKEGTPVSLNCSAVAPCPEHPPELTWTLPTQFTPENQLQENPDRTNSVLSTVTFTPSYLHHEKNITCTSVYPVGTSNKRAEHNMMLNVSFSPKDTLASISPADSVSVGSCVNLTCSSTANPPVTNFTWFQISGGKTTQVASGQSYFLNVTAGDRGLYYCEGRNSHGCGKSNEVQLAIKGKMGT</sequence>
<evidence type="ECO:0000313" key="4">
    <source>
        <dbReference type="EMBL" id="CDQ85520.1"/>
    </source>
</evidence>
<feature type="chain" id="PRO_5001591442" description="Ig-like domain-containing protein" evidence="2">
    <location>
        <begin position="21"/>
        <end position="773"/>
    </location>
</feature>
<dbReference type="PANTHER" id="PTHR46484:SF8">
    <property type="entry name" value="B-CELL RECEPTOR CD22-LIKE-RELATED"/>
    <property type="match status" value="1"/>
</dbReference>
<feature type="domain" description="Ig-like" evidence="3">
    <location>
        <begin position="580"/>
        <end position="675"/>
    </location>
</feature>
<dbReference type="PROSITE" id="PS50835">
    <property type="entry name" value="IG_LIKE"/>
    <property type="match status" value="4"/>
</dbReference>
<feature type="domain" description="Ig-like" evidence="3">
    <location>
        <begin position="147"/>
        <end position="242"/>
    </location>
</feature>
<reference evidence="4" key="1">
    <citation type="journal article" date="2014" name="Nat. Commun.">
        <title>The rainbow trout genome provides novel insights into evolution after whole-genome duplication in vertebrates.</title>
        <authorList>
            <person name="Berthelot C."/>
            <person name="Brunet F."/>
            <person name="Chalopin D."/>
            <person name="Juanchich A."/>
            <person name="Bernard M."/>
            <person name="Noel B."/>
            <person name="Bento P."/>
            <person name="Da Silva C."/>
            <person name="Labadie K."/>
            <person name="Alberti A."/>
            <person name="Aury J.M."/>
            <person name="Louis A."/>
            <person name="Dehais P."/>
            <person name="Bardou P."/>
            <person name="Montfort J."/>
            <person name="Klopp C."/>
            <person name="Cabau C."/>
            <person name="Gaspin C."/>
            <person name="Thorgaard G.H."/>
            <person name="Boussaha M."/>
            <person name="Quillet E."/>
            <person name="Guyomard R."/>
            <person name="Galiana D."/>
            <person name="Bobe J."/>
            <person name="Volff J.N."/>
            <person name="Genet C."/>
            <person name="Wincker P."/>
            <person name="Jaillon O."/>
            <person name="Roest Crollius H."/>
            <person name="Guiguen Y."/>
        </authorList>
    </citation>
    <scope>NUCLEOTIDE SEQUENCE [LARGE SCALE GENOMIC DNA]</scope>
</reference>
<dbReference type="InterPro" id="IPR036179">
    <property type="entry name" value="Ig-like_dom_sf"/>
</dbReference>
<dbReference type="Pfam" id="PF13895">
    <property type="entry name" value="Ig_2"/>
    <property type="match status" value="2"/>
</dbReference>
<dbReference type="CDD" id="cd00096">
    <property type="entry name" value="Ig"/>
    <property type="match status" value="2"/>
</dbReference>
<dbReference type="EMBL" id="FR906840">
    <property type="protein sequence ID" value="CDQ85520.1"/>
    <property type="molecule type" value="Genomic_DNA"/>
</dbReference>
<dbReference type="SMART" id="SM00409">
    <property type="entry name" value="IG"/>
    <property type="match status" value="6"/>
</dbReference>
<proteinExistence type="predicted"/>
<keyword evidence="1" id="KW-0472">Membrane</keyword>
<dbReference type="InterPro" id="IPR013783">
    <property type="entry name" value="Ig-like_fold"/>
</dbReference>
<evidence type="ECO:0000259" key="3">
    <source>
        <dbReference type="PROSITE" id="PS50835"/>
    </source>
</evidence>
<dbReference type="InterPro" id="IPR003599">
    <property type="entry name" value="Ig_sub"/>
</dbReference>
<dbReference type="InterPro" id="IPR007110">
    <property type="entry name" value="Ig-like_dom"/>
</dbReference>
<gene>
    <name evidence="4" type="ORF">GSONMT00062863001</name>
</gene>
<name>A0A060Y8L8_ONCMY</name>
<dbReference type="PaxDb" id="8022-A0A060Y8L8"/>
<organism evidence="4 5">
    <name type="scientific">Oncorhynchus mykiss</name>
    <name type="common">Rainbow trout</name>
    <name type="synonym">Salmo gairdneri</name>
    <dbReference type="NCBI Taxonomy" id="8022"/>
    <lineage>
        <taxon>Eukaryota</taxon>
        <taxon>Metazoa</taxon>
        <taxon>Chordata</taxon>
        <taxon>Craniata</taxon>
        <taxon>Vertebrata</taxon>
        <taxon>Euteleostomi</taxon>
        <taxon>Actinopterygii</taxon>
        <taxon>Neopterygii</taxon>
        <taxon>Teleostei</taxon>
        <taxon>Protacanthopterygii</taxon>
        <taxon>Salmoniformes</taxon>
        <taxon>Salmonidae</taxon>
        <taxon>Salmoninae</taxon>
        <taxon>Oncorhynchus</taxon>
    </lineage>
</organism>